<sequence length="197" mass="24051">MFLSKLVNYKTPIEEQIIKKLKTSFKRKKFSFFNVKKNFKFLLNNNHFLSSSIYFSALYNLKNYQTLELNHHPISCIVNIRVTHNNLFINISDYKGKTKCMFTTSSLIRHKTNARRSHKQFGLLVKIFKRVVTDFKRLRKSFIRINFRNTHKYQELVIIKILRKLFFIRSIQNYRLQPFNGCRPRKLRRVRKKRKRR</sequence>
<reference evidence="3" key="1">
    <citation type="journal article" date="2018" name="Genome Biol. Evol.">
        <title>Recurrent loss, horizontal transfer, and the obscure origins of mitochondrial introns in diatoms (Bacillariophyta).</title>
        <authorList>
            <person name="Guillory W.X."/>
            <person name="Onyshchenko A."/>
            <person name="Ruck E.C."/>
            <person name="Parks M."/>
            <person name="Nakov T."/>
            <person name="Wickett N.J."/>
            <person name="Alverson A.J."/>
        </authorList>
    </citation>
    <scope>NUCLEOTIDE SEQUENCE</scope>
    <source>
        <strain evidence="3">ECT3802</strain>
    </source>
</reference>
<dbReference type="AlphaFoldDB" id="A0A2U9GIT9"/>
<evidence type="ECO:0000256" key="2">
    <source>
        <dbReference type="ARBA" id="ARBA00023274"/>
    </source>
</evidence>
<dbReference type="GO" id="GO:0005840">
    <property type="term" value="C:ribosome"/>
    <property type="evidence" value="ECO:0007669"/>
    <property type="project" value="UniProtKB-KW"/>
</dbReference>
<geneLocation type="mitochondrion" evidence="3"/>
<gene>
    <name evidence="3" type="primary">rps11</name>
</gene>
<dbReference type="GO" id="GO:0003735">
    <property type="term" value="F:structural constituent of ribosome"/>
    <property type="evidence" value="ECO:0007669"/>
    <property type="project" value="InterPro"/>
</dbReference>
<dbReference type="GO" id="GO:1990904">
    <property type="term" value="C:ribonucleoprotein complex"/>
    <property type="evidence" value="ECO:0007669"/>
    <property type="project" value="UniProtKB-KW"/>
</dbReference>
<evidence type="ECO:0000256" key="1">
    <source>
        <dbReference type="ARBA" id="ARBA00022980"/>
    </source>
</evidence>
<organism evidence="3">
    <name type="scientific">Toxarium undulatum</name>
    <dbReference type="NCBI Taxonomy" id="210620"/>
    <lineage>
        <taxon>Eukaryota</taxon>
        <taxon>Sar</taxon>
        <taxon>Stramenopiles</taxon>
        <taxon>Ochrophyta</taxon>
        <taxon>Bacillariophyta</taxon>
        <taxon>Mediophyceae</taxon>
        <taxon>Toxariales</taxon>
        <taxon>Toxariaceae</taxon>
        <taxon>Toxarium</taxon>
    </lineage>
</organism>
<accession>A0A2U9GIT9</accession>
<keyword evidence="3" id="KW-0496">Mitochondrion</keyword>
<evidence type="ECO:0000313" key="3">
    <source>
        <dbReference type="EMBL" id="AWQ64142.1"/>
    </source>
</evidence>
<name>A0A2U9GIT9_9STRA</name>
<keyword evidence="1 3" id="KW-0689">Ribosomal protein</keyword>
<dbReference type="GO" id="GO:0006412">
    <property type="term" value="P:translation"/>
    <property type="evidence" value="ECO:0007669"/>
    <property type="project" value="InterPro"/>
</dbReference>
<dbReference type="SUPFAM" id="SSF53137">
    <property type="entry name" value="Translational machinery components"/>
    <property type="match status" value="1"/>
</dbReference>
<dbReference type="Gene3D" id="3.30.420.80">
    <property type="entry name" value="Ribosomal protein S11"/>
    <property type="match status" value="1"/>
</dbReference>
<dbReference type="InterPro" id="IPR036967">
    <property type="entry name" value="Ribosomal_uS11_sf"/>
</dbReference>
<dbReference type="EMBL" id="MG271847">
    <property type="protein sequence ID" value="AWQ64142.1"/>
    <property type="molecule type" value="Genomic_DNA"/>
</dbReference>
<dbReference type="RefSeq" id="YP_009495495.1">
    <property type="nucleotide sequence ID" value="NC_037988.1"/>
</dbReference>
<protein>
    <submittedName>
        <fullName evidence="3">Ribosomal protein S11</fullName>
    </submittedName>
</protein>
<keyword evidence="2" id="KW-0687">Ribonucleoprotein</keyword>
<dbReference type="GeneID" id="36957455"/>
<proteinExistence type="predicted"/>